<dbReference type="OrthoDB" id="366390at2759"/>
<dbReference type="PROSITE" id="PS50088">
    <property type="entry name" value="ANK_REPEAT"/>
    <property type="match status" value="6"/>
</dbReference>
<evidence type="ECO:0000256" key="3">
    <source>
        <dbReference type="PROSITE-ProRule" id="PRU00023"/>
    </source>
</evidence>
<feature type="repeat" description="ANK" evidence="3">
    <location>
        <begin position="4"/>
        <end position="30"/>
    </location>
</feature>
<dbReference type="OMA" id="SHRTGAQ"/>
<dbReference type="SUPFAM" id="SSF47986">
    <property type="entry name" value="DEATH domain"/>
    <property type="match status" value="1"/>
</dbReference>
<name>A0A1S3GXS4_LINAN</name>
<dbReference type="InterPro" id="IPR011029">
    <property type="entry name" value="DEATH-like_dom_sf"/>
</dbReference>
<dbReference type="InterPro" id="IPR002110">
    <property type="entry name" value="Ankyrin_rpt"/>
</dbReference>
<feature type="domain" description="Death" evidence="4">
    <location>
        <begin position="263"/>
        <end position="323"/>
    </location>
</feature>
<reference evidence="6" key="1">
    <citation type="submission" date="2025-08" db="UniProtKB">
        <authorList>
            <consortium name="RefSeq"/>
        </authorList>
    </citation>
    <scope>IDENTIFICATION</scope>
    <source>
        <tissue evidence="6">Gonads</tissue>
    </source>
</reference>
<evidence type="ECO:0000256" key="2">
    <source>
        <dbReference type="ARBA" id="ARBA00023043"/>
    </source>
</evidence>
<evidence type="ECO:0000259" key="4">
    <source>
        <dbReference type="PROSITE" id="PS50017"/>
    </source>
</evidence>
<organism evidence="5 6">
    <name type="scientific">Lingula anatina</name>
    <name type="common">Brachiopod</name>
    <name type="synonym">Lingula unguis</name>
    <dbReference type="NCBI Taxonomy" id="7574"/>
    <lineage>
        <taxon>Eukaryota</taxon>
        <taxon>Metazoa</taxon>
        <taxon>Spiralia</taxon>
        <taxon>Lophotrochozoa</taxon>
        <taxon>Brachiopoda</taxon>
        <taxon>Linguliformea</taxon>
        <taxon>Lingulata</taxon>
        <taxon>Lingulida</taxon>
        <taxon>Linguloidea</taxon>
        <taxon>Lingulidae</taxon>
        <taxon>Lingula</taxon>
    </lineage>
</organism>
<protein>
    <submittedName>
        <fullName evidence="6">Uncharacterized protein LOC106182117</fullName>
    </submittedName>
</protein>
<dbReference type="SUPFAM" id="SSF48403">
    <property type="entry name" value="Ankyrin repeat"/>
    <property type="match status" value="1"/>
</dbReference>
<dbReference type="AlphaFoldDB" id="A0A1S3GXS4"/>
<feature type="repeat" description="ANK" evidence="3">
    <location>
        <begin position="177"/>
        <end position="209"/>
    </location>
</feature>
<dbReference type="InterPro" id="IPR000488">
    <property type="entry name" value="Death_dom"/>
</dbReference>
<dbReference type="RefSeq" id="XP_013378553.1">
    <property type="nucleotide sequence ID" value="XM_013523099.1"/>
</dbReference>
<keyword evidence="5" id="KW-1185">Reference proteome</keyword>
<evidence type="ECO:0000313" key="5">
    <source>
        <dbReference type="Proteomes" id="UP000085678"/>
    </source>
</evidence>
<feature type="repeat" description="ANK" evidence="3">
    <location>
        <begin position="144"/>
        <end position="176"/>
    </location>
</feature>
<dbReference type="PANTHER" id="PTHR24173">
    <property type="entry name" value="ANKYRIN REPEAT CONTAINING"/>
    <property type="match status" value="1"/>
</dbReference>
<dbReference type="PROSITE" id="PS50017">
    <property type="entry name" value="DEATH_DOMAIN"/>
    <property type="match status" value="1"/>
</dbReference>
<keyword evidence="2 3" id="KW-0040">ANK repeat</keyword>
<gene>
    <name evidence="6" type="primary">LOC106182117</name>
</gene>
<dbReference type="PANTHER" id="PTHR24173:SF74">
    <property type="entry name" value="ANKYRIN REPEAT DOMAIN-CONTAINING PROTEIN 16"/>
    <property type="match status" value="1"/>
</dbReference>
<feature type="repeat" description="ANK" evidence="3">
    <location>
        <begin position="111"/>
        <end position="143"/>
    </location>
</feature>
<accession>A0A1S3GXS4</accession>
<dbReference type="SMART" id="SM00248">
    <property type="entry name" value="ANK"/>
    <property type="match status" value="6"/>
</dbReference>
<dbReference type="GO" id="GO:0007165">
    <property type="term" value="P:signal transduction"/>
    <property type="evidence" value="ECO:0007669"/>
    <property type="project" value="InterPro"/>
</dbReference>
<dbReference type="PROSITE" id="PS50297">
    <property type="entry name" value="ANK_REP_REGION"/>
    <property type="match status" value="6"/>
</dbReference>
<sequence>MPGKVWTQLHEAVRRGNIKIVKSLLGNGSEDINVAGTDPSCWWFINWTPLHVAAHCGNVPIARLLVDSMADVGCRTEAGKTALHLASEQGHFDMVFELLRLKLKLNSRDVFRHTALHWASQGGHKEIMKLLLSHKSKVHLKNTAGNTCLHLAAERGHVDVADLLIGSGASVNDVNHWGESPLHLACKGRHVKMINVLVYNRANLLLRTKDNKVPAEITKDSEICSQLVNLRLVEAREVLMDKAISFVHKTVNLAQCRFLVRRNVTDVELDDLEYAYVRDGSEQRHRMLQLWRQRMTQPSVDHLIELLKGNQLKLQSEQLEEWYEDIKGEILAFDWTEYERFLEGRKERQPREANETMTSDLIHVTLDRCYVTTDLRTVFIPVGNVNGTSDSGSSQKCEALEFRYVGKKVLSK</sequence>
<feature type="repeat" description="ANK" evidence="3">
    <location>
        <begin position="78"/>
        <end position="110"/>
    </location>
</feature>
<dbReference type="Gene3D" id="1.25.40.20">
    <property type="entry name" value="Ankyrin repeat-containing domain"/>
    <property type="match status" value="2"/>
</dbReference>
<evidence type="ECO:0000256" key="1">
    <source>
        <dbReference type="ARBA" id="ARBA00022737"/>
    </source>
</evidence>
<evidence type="ECO:0000313" key="6">
    <source>
        <dbReference type="RefSeq" id="XP_013378553.1"/>
    </source>
</evidence>
<dbReference type="InterPro" id="IPR036770">
    <property type="entry name" value="Ankyrin_rpt-contain_sf"/>
</dbReference>
<dbReference type="Proteomes" id="UP000085678">
    <property type="component" value="Unplaced"/>
</dbReference>
<dbReference type="Pfam" id="PF12796">
    <property type="entry name" value="Ank_2"/>
    <property type="match status" value="2"/>
</dbReference>
<feature type="repeat" description="ANK" evidence="3">
    <location>
        <begin position="45"/>
        <end position="77"/>
    </location>
</feature>
<dbReference type="InParanoid" id="A0A1S3GXS4"/>
<dbReference type="Gene3D" id="1.10.533.10">
    <property type="entry name" value="Death Domain, Fas"/>
    <property type="match status" value="1"/>
</dbReference>
<dbReference type="GeneID" id="106182117"/>
<proteinExistence type="predicted"/>
<dbReference type="STRING" id="7574.A0A1S3GXS4"/>
<dbReference type="KEGG" id="lak:106182117"/>
<keyword evidence="1" id="KW-0677">Repeat</keyword>
<dbReference type="PRINTS" id="PR01415">
    <property type="entry name" value="ANKYRIN"/>
</dbReference>